<sequence length="272" mass="29459">MSPAAAHAAIRDGTGTEQSVTNHRLGRGVGERRPDEPDAYDVLGPVGNPETTVRRLVAAAARTRGLTTSHDEMIRELESELASIEVPEPETEVDAAKRSVIEASTNETELRERIAALRGRLRTERELGEPTEETVEKLKAAAADLAEASTGRIAAEQALDAARRKARSARSVRDRRMKLQDRLDNRRREARAVLADALSEEFTAVRERVESLVEADSFETVGSKSAGTASQFAAVTLADLGVPIVIDARETGIDDAGRAARLLDVDVWLCEG</sequence>
<proteinExistence type="predicted"/>
<dbReference type="InterPro" id="IPR057178">
    <property type="entry name" value="DUF7856"/>
</dbReference>
<dbReference type="AlphaFoldDB" id="A0A343TF10"/>
<gene>
    <name evidence="2" type="ORF">AArcSl_0024</name>
</gene>
<organism evidence="2 3">
    <name type="scientific">Halalkaliarchaeum desulfuricum</name>
    <dbReference type="NCBI Taxonomy" id="2055893"/>
    <lineage>
        <taxon>Archaea</taxon>
        <taxon>Methanobacteriati</taxon>
        <taxon>Methanobacteriota</taxon>
        <taxon>Stenosarchaea group</taxon>
        <taxon>Halobacteria</taxon>
        <taxon>Halobacteriales</taxon>
        <taxon>Haloferacaceae</taxon>
        <taxon>Halalkaliarchaeum</taxon>
    </lineage>
</organism>
<evidence type="ECO:0000256" key="1">
    <source>
        <dbReference type="SAM" id="MobiDB-lite"/>
    </source>
</evidence>
<feature type="region of interest" description="Disordered" evidence="1">
    <location>
        <begin position="1"/>
        <end position="48"/>
    </location>
</feature>
<dbReference type="EMBL" id="CP025066">
    <property type="protein sequence ID" value="AUX07682.1"/>
    <property type="molecule type" value="Genomic_DNA"/>
</dbReference>
<accession>A0A343TF10</accession>
<evidence type="ECO:0000313" key="2">
    <source>
        <dbReference type="EMBL" id="AUX07682.1"/>
    </source>
</evidence>
<dbReference type="KEGG" id="hdf:AArcSl_0024"/>
<reference evidence="3" key="1">
    <citation type="submission" date="2017-11" db="EMBL/GenBank/DDBJ databases">
        <title>Phenotypic and genomic properties of facultatively anaerobic sulfur-reducing natronoarchaea from hypersaline soda lakes.</title>
        <authorList>
            <person name="Sorokin D.Y."/>
            <person name="Kublanov I.V."/>
            <person name="Roman P."/>
            <person name="Sinninghe Damste J.S."/>
            <person name="Golyshin P.N."/>
            <person name="Rojo D."/>
            <person name="Ciordia S."/>
            <person name="Mena M.D.C."/>
            <person name="Ferrer M."/>
            <person name="Messina E."/>
            <person name="Smedile F."/>
            <person name="La Spada G."/>
            <person name="La Cono V."/>
            <person name="Yakimov M.M."/>
        </authorList>
    </citation>
    <scope>NUCLEOTIDE SEQUENCE [LARGE SCALE GENOMIC DNA]</scope>
    <source>
        <strain evidence="3">AArc-Sl</strain>
    </source>
</reference>
<keyword evidence="3" id="KW-1185">Reference proteome</keyword>
<dbReference type="Pfam" id="PF25254">
    <property type="entry name" value="DUF7856"/>
    <property type="match status" value="1"/>
</dbReference>
<evidence type="ECO:0000313" key="3">
    <source>
        <dbReference type="Proteomes" id="UP000263012"/>
    </source>
</evidence>
<name>A0A343TF10_9EURY</name>
<dbReference type="Proteomes" id="UP000263012">
    <property type="component" value="Chromosome"/>
</dbReference>
<protein>
    <submittedName>
        <fullName evidence="2">Uncharacterized protein</fullName>
    </submittedName>
</protein>